<organism evidence="2 3">
    <name type="scientific">Chrysochromulina tobinii</name>
    <dbReference type="NCBI Taxonomy" id="1460289"/>
    <lineage>
        <taxon>Eukaryota</taxon>
        <taxon>Haptista</taxon>
        <taxon>Haptophyta</taxon>
        <taxon>Prymnesiophyceae</taxon>
        <taxon>Prymnesiales</taxon>
        <taxon>Chrysochromulinaceae</taxon>
        <taxon>Chrysochromulina</taxon>
    </lineage>
</organism>
<feature type="compositionally biased region" description="Polar residues" evidence="1">
    <location>
        <begin position="1"/>
        <end position="12"/>
    </location>
</feature>
<evidence type="ECO:0000256" key="1">
    <source>
        <dbReference type="SAM" id="MobiDB-lite"/>
    </source>
</evidence>
<comment type="caution">
    <text evidence="2">The sequence shown here is derived from an EMBL/GenBank/DDBJ whole genome shotgun (WGS) entry which is preliminary data.</text>
</comment>
<name>A0A0M0JGP2_9EUKA</name>
<feature type="region of interest" description="Disordered" evidence="1">
    <location>
        <begin position="404"/>
        <end position="451"/>
    </location>
</feature>
<evidence type="ECO:0000313" key="2">
    <source>
        <dbReference type="EMBL" id="KOO25492.1"/>
    </source>
</evidence>
<protein>
    <submittedName>
        <fullName evidence="2">Uncharacterized protein</fullName>
    </submittedName>
</protein>
<feature type="region of interest" description="Disordered" evidence="1">
    <location>
        <begin position="1"/>
        <end position="33"/>
    </location>
</feature>
<accession>A0A0M0JGP2</accession>
<dbReference type="Proteomes" id="UP000037460">
    <property type="component" value="Unassembled WGS sequence"/>
</dbReference>
<dbReference type="EMBL" id="JWZX01002967">
    <property type="protein sequence ID" value="KOO25492.1"/>
    <property type="molecule type" value="Genomic_DNA"/>
</dbReference>
<dbReference type="OrthoDB" id="10664348at2759"/>
<sequence>MATNQPTNTVQPEGSLRPSIETEPARASSSKKSFTVPGGYLKGVYDGVLLSTDLEPDDAVAIKLLAPELRGVPMLVVVGQGPSDKTQLAVQMLAAYDIGSSARVVQGQTSEVPFPTQMIDLYASASSSSAILKPEIVAGGDAAALTADFLARCSAPFALLLKPPHEMANLDTTILGKTTAAVYGSFNLATFRAALPASLSEEEKLLRQEALLHSFKLALWVERSLSVGRDSVLESEKFDGGGKKLWDCLLADKELVGMIGAWNAQTLKTFAPKVSKGMNEIKAICDKSTVGPDATSPLWPELLVLLEGIDKKVQVMKSITKCKGSQVCHADTLVAALLLDDKDALLPYTKKCRASHDAQLKPKPVLDGCEDSRLAVLMAPEAQRDDLEAASIGVLAACTACQMSPDSPRTPISRVASNKGTSGRDLLRDSLKPSRAASAAVSATSDEEALN</sequence>
<gene>
    <name evidence="2" type="ORF">Ctob_002801</name>
</gene>
<evidence type="ECO:0000313" key="3">
    <source>
        <dbReference type="Proteomes" id="UP000037460"/>
    </source>
</evidence>
<feature type="compositionally biased region" description="Low complexity" evidence="1">
    <location>
        <begin position="434"/>
        <end position="444"/>
    </location>
</feature>
<reference evidence="3" key="1">
    <citation type="journal article" date="2015" name="PLoS Genet.">
        <title>Genome Sequence and Transcriptome Analyses of Chrysochromulina tobin: Metabolic Tools for Enhanced Algal Fitness in the Prominent Order Prymnesiales (Haptophyceae).</title>
        <authorList>
            <person name="Hovde B.T."/>
            <person name="Deodato C.R."/>
            <person name="Hunsperger H.M."/>
            <person name="Ryken S.A."/>
            <person name="Yost W."/>
            <person name="Jha R.K."/>
            <person name="Patterson J."/>
            <person name="Monnat R.J. Jr."/>
            <person name="Barlow S.B."/>
            <person name="Starkenburg S.R."/>
            <person name="Cattolico R.A."/>
        </authorList>
    </citation>
    <scope>NUCLEOTIDE SEQUENCE</scope>
    <source>
        <strain evidence="3">CCMP291</strain>
    </source>
</reference>
<keyword evidence="3" id="KW-1185">Reference proteome</keyword>
<proteinExistence type="predicted"/>
<dbReference type="AlphaFoldDB" id="A0A0M0JGP2"/>